<organism evidence="1">
    <name type="scientific">marine metagenome</name>
    <dbReference type="NCBI Taxonomy" id="408172"/>
    <lineage>
        <taxon>unclassified sequences</taxon>
        <taxon>metagenomes</taxon>
        <taxon>ecological metagenomes</taxon>
    </lineage>
</organism>
<reference evidence="1" key="1">
    <citation type="submission" date="2018-05" db="EMBL/GenBank/DDBJ databases">
        <authorList>
            <person name="Lanie J.A."/>
            <person name="Ng W.-L."/>
            <person name="Kazmierczak K.M."/>
            <person name="Andrzejewski T.M."/>
            <person name="Davidsen T.M."/>
            <person name="Wayne K.J."/>
            <person name="Tettelin H."/>
            <person name="Glass J.I."/>
            <person name="Rusch D."/>
            <person name="Podicherti R."/>
            <person name="Tsui H.-C.T."/>
            <person name="Winkler M.E."/>
        </authorList>
    </citation>
    <scope>NUCLEOTIDE SEQUENCE</scope>
</reference>
<dbReference type="EMBL" id="UINC01199853">
    <property type="protein sequence ID" value="SVE18476.1"/>
    <property type="molecule type" value="Genomic_DNA"/>
</dbReference>
<evidence type="ECO:0000313" key="1">
    <source>
        <dbReference type="EMBL" id="SVE18476.1"/>
    </source>
</evidence>
<gene>
    <name evidence="1" type="ORF">METZ01_LOCUS471330</name>
</gene>
<feature type="non-terminal residue" evidence="1">
    <location>
        <position position="1"/>
    </location>
</feature>
<protein>
    <submittedName>
        <fullName evidence="1">Uncharacterized protein</fullName>
    </submittedName>
</protein>
<proteinExistence type="predicted"/>
<accession>A0A383BE79</accession>
<name>A0A383BE79_9ZZZZ</name>
<sequence length="142" mass="14483">YMINDNLTLKGRLNIALNGETVQEVDNLVVTVGKNFVASRMAAASASVMSHMAIGSGTNNPAASDTTLQTELGRVSLTSGTASTNTVVYIATFAAGTGTGAVTEAGILNASSSGTLLCRTEFSVVNKGSADSMTITWTITVS</sequence>
<dbReference type="AlphaFoldDB" id="A0A383BE79"/>